<reference evidence="1 2" key="1">
    <citation type="journal article" date="2005" name="Appl. Environ. Microbiol.">
        <title>Intestinal bacterial communities that produce active estrogen-like compounds enterodiol and enterolactone in humans.</title>
        <authorList>
            <person name="Clavel T."/>
            <person name="Henderson G."/>
            <person name="Alpert C.A."/>
            <person name="Philippe C."/>
            <person name="Rigottier-Gois L."/>
            <person name="Dore J."/>
            <person name="Blaut M."/>
        </authorList>
    </citation>
    <scope>NUCLEOTIDE SEQUENCE [LARGE SCALE GENOMIC DNA]</scope>
    <source>
        <strain evidence="1 2">SECO-MT75m2</strain>
    </source>
</reference>
<protein>
    <submittedName>
        <fullName evidence="1">Uncharacterized protein</fullName>
    </submittedName>
</protein>
<gene>
    <name evidence="1" type="ORF">FIC87_12570</name>
</gene>
<sequence length="96" mass="11560">MTEYIITEDEYRAAMSKAYEAGKERREIYTARDYLTRPLVRCRDCKHSRYTPELGYSDERFHCTLQRQIAGTFEYVFYCDPDGYCAWGERKEEPCR</sequence>
<dbReference type="RefSeq" id="WP_139912968.1">
    <property type="nucleotide sequence ID" value="NZ_VEVP01000036.1"/>
</dbReference>
<accession>A0A5C5BS72</accession>
<organism evidence="1 2">
    <name type="scientific">Eggerthella lenta</name>
    <name type="common">Eubacterium lentum</name>
    <dbReference type="NCBI Taxonomy" id="84112"/>
    <lineage>
        <taxon>Bacteria</taxon>
        <taxon>Bacillati</taxon>
        <taxon>Actinomycetota</taxon>
        <taxon>Coriobacteriia</taxon>
        <taxon>Eggerthellales</taxon>
        <taxon>Eggerthellaceae</taxon>
        <taxon>Eggerthella</taxon>
    </lineage>
</organism>
<evidence type="ECO:0000313" key="2">
    <source>
        <dbReference type="Proteomes" id="UP000312594"/>
    </source>
</evidence>
<dbReference type="AlphaFoldDB" id="A0A5C5BS72"/>
<evidence type="ECO:0000313" key="1">
    <source>
        <dbReference type="EMBL" id="TNU89027.1"/>
    </source>
</evidence>
<name>A0A5C5BS72_EGGLN</name>
<proteinExistence type="predicted"/>
<comment type="caution">
    <text evidence="1">The sequence shown here is derived from an EMBL/GenBank/DDBJ whole genome shotgun (WGS) entry which is preliminary data.</text>
</comment>
<dbReference type="EMBL" id="VEVP01000036">
    <property type="protein sequence ID" value="TNU89027.1"/>
    <property type="molecule type" value="Genomic_DNA"/>
</dbReference>
<dbReference type="Proteomes" id="UP000312594">
    <property type="component" value="Unassembled WGS sequence"/>
</dbReference>